<name>M4B5A7_HYAAE</name>
<dbReference type="AlphaFoldDB" id="M4B5A7"/>
<evidence type="ECO:0000313" key="2">
    <source>
        <dbReference type="Proteomes" id="UP000011713"/>
    </source>
</evidence>
<sequence length="72" mass="8443">MVIFTSIINLYDNILINKYRGLITCNRLTPLHLIVCIRPTPQHYTIRLLICPMYYVSTSPSRTICISLHRHN</sequence>
<keyword evidence="2" id="KW-1185">Reference proteome</keyword>
<evidence type="ECO:0008006" key="3">
    <source>
        <dbReference type="Google" id="ProtNLM"/>
    </source>
</evidence>
<dbReference type="VEuPathDB" id="FungiDB:HpaG801457"/>
<dbReference type="HOGENOM" id="CLU_2727654_0_0_1"/>
<dbReference type="Proteomes" id="UP000011713">
    <property type="component" value="Unassembled WGS sequence"/>
</dbReference>
<evidence type="ECO:0000313" key="1">
    <source>
        <dbReference type="EnsemblProtists" id="HpaP801457"/>
    </source>
</evidence>
<proteinExistence type="predicted"/>
<accession>M4B5A7</accession>
<reference evidence="2" key="1">
    <citation type="journal article" date="2010" name="Science">
        <title>Signatures of adaptation to obligate biotrophy in the Hyaloperonospora arabidopsidis genome.</title>
        <authorList>
            <person name="Baxter L."/>
            <person name="Tripathy S."/>
            <person name="Ishaque N."/>
            <person name="Boot N."/>
            <person name="Cabral A."/>
            <person name="Kemen E."/>
            <person name="Thines M."/>
            <person name="Ah-Fong A."/>
            <person name="Anderson R."/>
            <person name="Badejoko W."/>
            <person name="Bittner-Eddy P."/>
            <person name="Boore J.L."/>
            <person name="Chibucos M.C."/>
            <person name="Coates M."/>
            <person name="Dehal P."/>
            <person name="Delehaunty K."/>
            <person name="Dong S."/>
            <person name="Downton P."/>
            <person name="Dumas B."/>
            <person name="Fabro G."/>
            <person name="Fronick C."/>
            <person name="Fuerstenberg S.I."/>
            <person name="Fulton L."/>
            <person name="Gaulin E."/>
            <person name="Govers F."/>
            <person name="Hughes L."/>
            <person name="Humphray S."/>
            <person name="Jiang R.H."/>
            <person name="Judelson H."/>
            <person name="Kamoun S."/>
            <person name="Kyung K."/>
            <person name="Meijer H."/>
            <person name="Minx P."/>
            <person name="Morris P."/>
            <person name="Nelson J."/>
            <person name="Phuntumart V."/>
            <person name="Qutob D."/>
            <person name="Rehmany A."/>
            <person name="Rougon-Cardoso A."/>
            <person name="Ryden P."/>
            <person name="Torto-Alalibo T."/>
            <person name="Studholme D."/>
            <person name="Wang Y."/>
            <person name="Win J."/>
            <person name="Wood J."/>
            <person name="Clifton S.W."/>
            <person name="Rogers J."/>
            <person name="Van den Ackerveken G."/>
            <person name="Jones J.D."/>
            <person name="McDowell J.M."/>
            <person name="Beynon J."/>
            <person name="Tyler B.M."/>
        </authorList>
    </citation>
    <scope>NUCLEOTIDE SEQUENCE [LARGE SCALE GENOMIC DNA]</scope>
    <source>
        <strain evidence="2">Emoy2</strain>
    </source>
</reference>
<dbReference type="InParanoid" id="M4B5A7"/>
<dbReference type="EnsemblProtists" id="HpaT801457">
    <property type="protein sequence ID" value="HpaP801457"/>
    <property type="gene ID" value="HpaG801457"/>
</dbReference>
<protein>
    <recommendedName>
        <fullName evidence="3">RxLR effector candidate protein</fullName>
    </recommendedName>
</protein>
<reference evidence="1" key="2">
    <citation type="submission" date="2015-06" db="UniProtKB">
        <authorList>
            <consortium name="EnsemblProtists"/>
        </authorList>
    </citation>
    <scope>IDENTIFICATION</scope>
    <source>
        <strain evidence="1">Emoy2</strain>
    </source>
</reference>
<dbReference type="EMBL" id="JH598388">
    <property type="status" value="NOT_ANNOTATED_CDS"/>
    <property type="molecule type" value="Genomic_DNA"/>
</dbReference>
<organism evidence="1 2">
    <name type="scientific">Hyaloperonospora arabidopsidis (strain Emoy2)</name>
    <name type="common">Downy mildew agent</name>
    <name type="synonym">Peronospora arabidopsidis</name>
    <dbReference type="NCBI Taxonomy" id="559515"/>
    <lineage>
        <taxon>Eukaryota</taxon>
        <taxon>Sar</taxon>
        <taxon>Stramenopiles</taxon>
        <taxon>Oomycota</taxon>
        <taxon>Peronosporomycetes</taxon>
        <taxon>Peronosporales</taxon>
        <taxon>Peronosporaceae</taxon>
        <taxon>Hyaloperonospora</taxon>
    </lineage>
</organism>